<feature type="region of interest" description="Disordered" evidence="1">
    <location>
        <begin position="30"/>
        <end position="53"/>
    </location>
</feature>
<feature type="compositionally biased region" description="Pro residues" evidence="1">
    <location>
        <begin position="135"/>
        <end position="153"/>
    </location>
</feature>
<accession>A0A1W6CZE6</accession>
<organism evidence="3 4">
    <name type="scientific">Paracoccus contaminans</name>
    <dbReference type="NCBI Taxonomy" id="1945662"/>
    <lineage>
        <taxon>Bacteria</taxon>
        <taxon>Pseudomonadati</taxon>
        <taxon>Pseudomonadota</taxon>
        <taxon>Alphaproteobacteria</taxon>
        <taxon>Rhodobacterales</taxon>
        <taxon>Paracoccaceae</taxon>
        <taxon>Paracoccus</taxon>
    </lineage>
</organism>
<reference evidence="3 4" key="1">
    <citation type="submission" date="2017-03" db="EMBL/GenBank/DDBJ databases">
        <title>Genome sequence of Paracoccus contaminans isolated from a water microcosm.</title>
        <authorList>
            <person name="Aurass P."/>
            <person name="Karste S."/>
            <person name="Trost E."/>
            <person name="Glaeser S.P."/>
            <person name="Kaempfer P."/>
            <person name="Flieger A."/>
        </authorList>
    </citation>
    <scope>NUCLEOTIDE SEQUENCE [LARGE SCALE GENOMIC DNA]</scope>
    <source>
        <strain evidence="4">RKI 16-01929T\LMG 29738T\CCM 8701T\CIP 111112T</strain>
    </source>
</reference>
<evidence type="ECO:0000256" key="2">
    <source>
        <dbReference type="SAM" id="SignalP"/>
    </source>
</evidence>
<dbReference type="EMBL" id="CP020612">
    <property type="protein sequence ID" value="ARJ70244.1"/>
    <property type="molecule type" value="Genomic_DNA"/>
</dbReference>
<sequence>MIHRLSVAAALSACIAGTGIAQTAAPFEMPRADAPPPALPTPGGPGTEGRSGFDALLDNLLGRAQPHLEGLARDMGGLMAEYSPVLEELGTLMDDIGNYDLPPERLPNGDILIRRKAAAPPPPPLEQLPRFIPDGPGPADPALVPPAGPQTEL</sequence>
<dbReference type="KEGG" id="pcon:B0A89_12035"/>
<dbReference type="AlphaFoldDB" id="A0A1W6CZE6"/>
<gene>
    <name evidence="3" type="ORF">B0A89_12035</name>
</gene>
<evidence type="ECO:0000313" key="4">
    <source>
        <dbReference type="Proteomes" id="UP000193017"/>
    </source>
</evidence>
<proteinExistence type="predicted"/>
<evidence type="ECO:0000313" key="3">
    <source>
        <dbReference type="EMBL" id="ARJ70244.1"/>
    </source>
</evidence>
<dbReference type="Proteomes" id="UP000193017">
    <property type="component" value="Chromosome"/>
</dbReference>
<evidence type="ECO:0008006" key="5">
    <source>
        <dbReference type="Google" id="ProtNLM"/>
    </source>
</evidence>
<evidence type="ECO:0000256" key="1">
    <source>
        <dbReference type="SAM" id="MobiDB-lite"/>
    </source>
</evidence>
<feature type="signal peptide" evidence="2">
    <location>
        <begin position="1"/>
        <end position="21"/>
    </location>
</feature>
<feature type="region of interest" description="Disordered" evidence="1">
    <location>
        <begin position="115"/>
        <end position="153"/>
    </location>
</feature>
<dbReference type="OrthoDB" id="7308154at2"/>
<name>A0A1W6CZE6_9RHOB</name>
<keyword evidence="4" id="KW-1185">Reference proteome</keyword>
<dbReference type="RefSeq" id="WP_085378361.1">
    <property type="nucleotide sequence ID" value="NZ_CP020612.1"/>
</dbReference>
<keyword evidence="2" id="KW-0732">Signal</keyword>
<feature type="chain" id="PRO_5012845715" description="AAA+ family ATPase" evidence="2">
    <location>
        <begin position="22"/>
        <end position="153"/>
    </location>
</feature>
<protein>
    <recommendedName>
        <fullName evidence="5">AAA+ family ATPase</fullName>
    </recommendedName>
</protein>
<feature type="compositionally biased region" description="Pro residues" evidence="1">
    <location>
        <begin position="33"/>
        <end position="43"/>
    </location>
</feature>
<dbReference type="STRING" id="1945662.B0A89_12035"/>